<feature type="domain" description="Protein kinase" evidence="8">
    <location>
        <begin position="345"/>
        <end position="609"/>
    </location>
</feature>
<dbReference type="PANTHER" id="PTHR27003:SF357">
    <property type="entry name" value="PROTEIN KINASE DOMAIN-CONTAINING PROTEIN"/>
    <property type="match status" value="1"/>
</dbReference>
<evidence type="ECO:0000256" key="5">
    <source>
        <dbReference type="ARBA" id="ARBA00022840"/>
    </source>
</evidence>
<keyword evidence="3 6" id="KW-0547">Nucleotide-binding</keyword>
<dbReference type="AlphaFoldDB" id="K4AM50"/>
<dbReference type="Pfam" id="PF07714">
    <property type="entry name" value="PK_Tyr_Ser-Thr"/>
    <property type="match status" value="2"/>
</dbReference>
<reference evidence="9" key="2">
    <citation type="submission" date="2018-08" db="UniProtKB">
        <authorList>
            <consortium name="EnsemblPlants"/>
        </authorList>
    </citation>
    <scope>IDENTIFICATION</scope>
    <source>
        <strain evidence="9">Yugu1</strain>
    </source>
</reference>
<dbReference type="PROSITE" id="PS00107">
    <property type="entry name" value="PROTEIN_KINASE_ATP"/>
    <property type="match status" value="1"/>
</dbReference>
<dbReference type="GO" id="GO:0005886">
    <property type="term" value="C:plasma membrane"/>
    <property type="evidence" value="ECO:0000318"/>
    <property type="project" value="GO_Central"/>
</dbReference>
<keyword evidence="5 6" id="KW-0067">ATP-binding</keyword>
<feature type="binding site" evidence="6">
    <location>
        <position position="374"/>
    </location>
    <ligand>
        <name>ATP</name>
        <dbReference type="ChEBI" id="CHEBI:30616"/>
    </ligand>
</feature>
<dbReference type="Gene3D" id="1.10.510.10">
    <property type="entry name" value="Transferase(Phosphotransferase) domain 1"/>
    <property type="match status" value="3"/>
</dbReference>
<evidence type="ECO:0000259" key="8">
    <source>
        <dbReference type="PROSITE" id="PS50011"/>
    </source>
</evidence>
<dbReference type="GO" id="GO:0007166">
    <property type="term" value="P:cell surface receptor signaling pathway"/>
    <property type="evidence" value="ECO:0000318"/>
    <property type="project" value="GO_Central"/>
</dbReference>
<evidence type="ECO:0000313" key="9">
    <source>
        <dbReference type="EnsemblPlants" id="KQK90636"/>
    </source>
</evidence>
<dbReference type="EMBL" id="AGNK02005951">
    <property type="status" value="NOT_ANNOTATED_CDS"/>
    <property type="molecule type" value="Genomic_DNA"/>
</dbReference>
<dbReference type="PANTHER" id="PTHR27003">
    <property type="entry name" value="OS07G0166700 PROTEIN"/>
    <property type="match status" value="1"/>
</dbReference>
<keyword evidence="4" id="KW-0418">Kinase</keyword>
<dbReference type="Gramene" id="KQK90636">
    <property type="protein sequence ID" value="KQK90636"/>
    <property type="gene ID" value="SETIT_039985mg"/>
</dbReference>
<dbReference type="Gene3D" id="3.30.200.20">
    <property type="entry name" value="Phosphorylase Kinase, domain 1"/>
    <property type="match status" value="1"/>
</dbReference>
<dbReference type="InterPro" id="IPR045272">
    <property type="entry name" value="ANXUR1/2-like"/>
</dbReference>
<dbReference type="GO" id="GO:0004714">
    <property type="term" value="F:transmembrane receptor protein tyrosine kinase activity"/>
    <property type="evidence" value="ECO:0007669"/>
    <property type="project" value="InterPro"/>
</dbReference>
<dbReference type="FunFam" id="3.30.200.20:FF:000039">
    <property type="entry name" value="receptor-like protein kinase FERONIA"/>
    <property type="match status" value="1"/>
</dbReference>
<dbReference type="InParanoid" id="K4AM50"/>
<protein>
    <recommendedName>
        <fullName evidence="8">Protein kinase domain-containing protein</fullName>
    </recommendedName>
</protein>
<evidence type="ECO:0000256" key="6">
    <source>
        <dbReference type="PROSITE-ProRule" id="PRU10141"/>
    </source>
</evidence>
<evidence type="ECO:0000256" key="7">
    <source>
        <dbReference type="SAM" id="MobiDB-lite"/>
    </source>
</evidence>
<dbReference type="PROSITE" id="PS50011">
    <property type="entry name" value="PROTEIN_KINASE_DOM"/>
    <property type="match status" value="2"/>
</dbReference>
<evidence type="ECO:0000256" key="2">
    <source>
        <dbReference type="ARBA" id="ARBA00022679"/>
    </source>
</evidence>
<dbReference type="eggNOG" id="KOG1187">
    <property type="taxonomic scope" value="Eukaryota"/>
</dbReference>
<dbReference type="SUPFAM" id="SSF56112">
    <property type="entry name" value="Protein kinase-like (PK-like)"/>
    <property type="match status" value="2"/>
</dbReference>
<dbReference type="HOGENOM" id="CLU_000288_137_3_1"/>
<feature type="domain" description="Protein kinase" evidence="8">
    <location>
        <begin position="33"/>
        <end position="287"/>
    </location>
</feature>
<dbReference type="InterPro" id="IPR000719">
    <property type="entry name" value="Prot_kinase_dom"/>
</dbReference>
<sequence length="609" mass="67702">MELIQEADRSKWMVHSNHSIKCFTEGDIDRMTNNYRTSLGSGSFGEVYEGVLDDKHGCSEKLIVHREINHKNVVRLIGCCEEENALMLVTEYIANGNLSDFLHNNNGPIPFDVRLRIAIECAEALAYMHSHMYTQVIRGDIKPGNILLDSNFHAKLSDFGISRLVNTDKTLLTKSVIGSIGYMDPLFARDGCLTVKSDVYSFGVVLLELIARKKAIAVVDNVNIVSAFTNALASGVKGVRGMFDAEIASKDNMKILERVAKLAGECLTMERGKRPEMVDVMERLRILRKDSYQDQGQRVDLFSWVRKSKPTPTAAATIVVPAEFSLSSLCRVFSLEEMKAATNNFDWSLLVGEGAFGSVYHGKINGGETIVAIKRHNWDPLRGERDFRTVIEMSSKHPHHNVLPLVGYHGYFNGFGEMILVYDYMAHGCFRDHLCRTKQPPLTWNRRLEICIGAARGLHCLHTSQIIHGNVNTKKILLNENWVAKINLSLSKSLPYSEESDVYSFGVVLFAEEGKLDQIIDPYLMGRINPRCLDKFIETAEKCVAERGIDRPSMVDVVSDLEHALQFQVGAEASGGLAGSSMSNSSMDEGAVVGMDSDDLAPATPSRSL</sequence>
<dbReference type="SMART" id="SM00220">
    <property type="entry name" value="S_TKc"/>
    <property type="match status" value="1"/>
</dbReference>
<evidence type="ECO:0000313" key="10">
    <source>
        <dbReference type="Proteomes" id="UP000004995"/>
    </source>
</evidence>
<keyword evidence="1" id="KW-0723">Serine/threonine-protein kinase</keyword>
<name>K4AM50_SETIT</name>
<dbReference type="Proteomes" id="UP000004995">
    <property type="component" value="Unassembled WGS sequence"/>
</dbReference>
<dbReference type="FunFam" id="1.10.510.10:FF:000474">
    <property type="entry name" value="Wall-associated receptor kinase 3"/>
    <property type="match status" value="1"/>
</dbReference>
<dbReference type="InterPro" id="IPR001245">
    <property type="entry name" value="Ser-Thr/Tyr_kinase_cat_dom"/>
</dbReference>
<feature type="compositionally biased region" description="Low complexity" evidence="7">
    <location>
        <begin position="575"/>
        <end position="591"/>
    </location>
</feature>
<keyword evidence="2" id="KW-0808">Transferase</keyword>
<evidence type="ECO:0000256" key="4">
    <source>
        <dbReference type="ARBA" id="ARBA00022777"/>
    </source>
</evidence>
<dbReference type="InterPro" id="IPR011009">
    <property type="entry name" value="Kinase-like_dom_sf"/>
</dbReference>
<dbReference type="GO" id="GO:0004674">
    <property type="term" value="F:protein serine/threonine kinase activity"/>
    <property type="evidence" value="ECO:0007669"/>
    <property type="project" value="UniProtKB-KW"/>
</dbReference>
<accession>K4AM50</accession>
<organism evidence="9 10">
    <name type="scientific">Setaria italica</name>
    <name type="common">Foxtail millet</name>
    <name type="synonym">Panicum italicum</name>
    <dbReference type="NCBI Taxonomy" id="4555"/>
    <lineage>
        <taxon>Eukaryota</taxon>
        <taxon>Viridiplantae</taxon>
        <taxon>Streptophyta</taxon>
        <taxon>Embryophyta</taxon>
        <taxon>Tracheophyta</taxon>
        <taxon>Spermatophyta</taxon>
        <taxon>Magnoliopsida</taxon>
        <taxon>Liliopsida</taxon>
        <taxon>Poales</taxon>
        <taxon>Poaceae</taxon>
        <taxon>PACMAD clade</taxon>
        <taxon>Panicoideae</taxon>
        <taxon>Panicodae</taxon>
        <taxon>Paniceae</taxon>
        <taxon>Cenchrinae</taxon>
        <taxon>Setaria</taxon>
    </lineage>
</organism>
<evidence type="ECO:0000256" key="1">
    <source>
        <dbReference type="ARBA" id="ARBA00022527"/>
    </source>
</evidence>
<feature type="region of interest" description="Disordered" evidence="7">
    <location>
        <begin position="575"/>
        <end position="609"/>
    </location>
</feature>
<evidence type="ECO:0000256" key="3">
    <source>
        <dbReference type="ARBA" id="ARBA00022741"/>
    </source>
</evidence>
<dbReference type="EnsemblPlants" id="KQK90636">
    <property type="protein sequence ID" value="KQK90636"/>
    <property type="gene ID" value="SETIT_039985mg"/>
</dbReference>
<dbReference type="GO" id="GO:0005524">
    <property type="term" value="F:ATP binding"/>
    <property type="evidence" value="ECO:0007669"/>
    <property type="project" value="UniProtKB-UniRule"/>
</dbReference>
<reference evidence="10" key="1">
    <citation type="journal article" date="2012" name="Nat. Biotechnol.">
        <title>Reference genome sequence of the model plant Setaria.</title>
        <authorList>
            <person name="Bennetzen J.L."/>
            <person name="Schmutz J."/>
            <person name="Wang H."/>
            <person name="Percifield R."/>
            <person name="Hawkins J."/>
            <person name="Pontaroli A.C."/>
            <person name="Estep M."/>
            <person name="Feng L."/>
            <person name="Vaughn J.N."/>
            <person name="Grimwood J."/>
            <person name="Jenkins J."/>
            <person name="Barry K."/>
            <person name="Lindquist E."/>
            <person name="Hellsten U."/>
            <person name="Deshpande S."/>
            <person name="Wang X."/>
            <person name="Wu X."/>
            <person name="Mitros T."/>
            <person name="Triplett J."/>
            <person name="Yang X."/>
            <person name="Ye C.Y."/>
            <person name="Mauro-Herrera M."/>
            <person name="Wang L."/>
            <person name="Li P."/>
            <person name="Sharma M."/>
            <person name="Sharma R."/>
            <person name="Ronald P.C."/>
            <person name="Panaud O."/>
            <person name="Kellogg E.A."/>
            <person name="Brutnell T.P."/>
            <person name="Doust A.N."/>
            <person name="Tuskan G.A."/>
            <person name="Rokhsar D."/>
            <person name="Devos K.M."/>
        </authorList>
    </citation>
    <scope>NUCLEOTIDE SEQUENCE [LARGE SCALE GENOMIC DNA]</scope>
    <source>
        <strain evidence="10">cv. Yugu1</strain>
    </source>
</reference>
<dbReference type="InterPro" id="IPR017441">
    <property type="entry name" value="Protein_kinase_ATP_BS"/>
</dbReference>
<proteinExistence type="predicted"/>
<dbReference type="OMA" id="FCNHENE"/>
<keyword evidence="10" id="KW-1185">Reference proteome</keyword>